<dbReference type="NCBIfam" id="TIGR04214">
    <property type="entry name" value="CSLREA_Nterm"/>
    <property type="match status" value="1"/>
</dbReference>
<dbReference type="PANTHER" id="PTHR11319:SF35">
    <property type="entry name" value="OUTER MEMBRANE PROTEIN PMPC-RELATED"/>
    <property type="match status" value="1"/>
</dbReference>
<gene>
    <name evidence="3" type="ORF">WM2015_1610</name>
</gene>
<dbReference type="Proteomes" id="UP000066624">
    <property type="component" value="Chromosome"/>
</dbReference>
<reference evidence="3 4" key="1">
    <citation type="submission" date="2015-07" db="EMBL/GenBank/DDBJ databases">
        <authorList>
            <person name="Noorani M."/>
        </authorList>
    </citation>
    <scope>NUCLEOTIDE SEQUENCE [LARGE SCALE GENOMIC DNA]</scope>
    <source>
        <strain evidence="3 4">KCTC 42284</strain>
    </source>
</reference>
<protein>
    <submittedName>
        <fullName evidence="3">Uncharacterized protein</fullName>
    </submittedName>
</protein>
<dbReference type="OrthoDB" id="5956784at2"/>
<dbReference type="InterPro" id="IPR026457">
    <property type="entry name" value="CSLREA_Nterm"/>
</dbReference>
<feature type="signal peptide" evidence="2">
    <location>
        <begin position="1"/>
        <end position="22"/>
    </location>
</feature>
<keyword evidence="2" id="KW-0732">Signal</keyword>
<sequence length="759" mass="77089">MLKPSLLAIAIAQGLLLPSARAALITVNSANDGLPADDGSCTLREAIENANTDSQNGRTSPGECAAGSGVDEIGFDPGLFGNVQLISLSQGELAISESLSITGPGRDLLTIDANQASRHFNIDDGVAGSLSEVSISDLSLSNGAVNGNGGAVLSRENLSLSRSTISGSSALPNGPTGGGAIYAGEAGTANATLSLDAVTLSGNFARTWGGALRVEFDESGSVTVSNSAILDNFSQQSGGGAWIRVGANGSISLQGSQVNDNESVSNYGGLFLRANGGSEILLSGTTLSGNLSRVIGGAEIRSYESTAGAPGTITLRDTIISGNSAEFGAAGLRSAAGPYVDTLVERTLIDGNTADRSVGGANLVWSSGSLNIVNTIVSGNSSNERIGGLVLYNGTGQFELTGTATITDSRIVGNAANSIGGLYAYLYGSEVSGANLTISGTEISGNTAYDTAGAQIYLYGRFSPVTATISNSTISGNQADRSNGGLRLRASREAGETHVSTLELVDSTVTDNAADLAAATPGAGAGIRLYDIEPGAARLSLNRSIVAGNRLGGTGTLVDVDADGVAVEAAYSLIGDNTGSSLAEAPLGSPDANGNLIGDPNGSGIIDPRLGPLTDNGGTTRSHASRASSPALDAAGGSCGGIDQRGVPRPQGEACDMGSVENVDDLFKDRFEASTSSASFSNDLVWLDRQALDSLLGPSSGPVLALQGNAIGSSTLQQRWAQVRRFDDRLELRLSRARGDRIELGNWTPVTRPQLALHW</sequence>
<dbReference type="Gene3D" id="2.160.20.20">
    <property type="match status" value="1"/>
</dbReference>
<dbReference type="SMART" id="SM00710">
    <property type="entry name" value="PbH1"/>
    <property type="match status" value="10"/>
</dbReference>
<feature type="chain" id="PRO_5043825623" evidence="2">
    <location>
        <begin position="23"/>
        <end position="759"/>
    </location>
</feature>
<feature type="region of interest" description="Disordered" evidence="1">
    <location>
        <begin position="592"/>
        <end position="656"/>
    </location>
</feature>
<dbReference type="InterPro" id="IPR012332">
    <property type="entry name" value="Autotransporter_pectin_lyase_C"/>
</dbReference>
<dbReference type="STRING" id="1579979.WM2015_1610"/>
<dbReference type="InterPro" id="IPR059226">
    <property type="entry name" value="Choice_anch_Q_dom"/>
</dbReference>
<dbReference type="EMBL" id="CP012154">
    <property type="protein sequence ID" value="AKS41980.1"/>
    <property type="molecule type" value="Genomic_DNA"/>
</dbReference>
<dbReference type="SUPFAM" id="SSF51126">
    <property type="entry name" value="Pectin lyase-like"/>
    <property type="match status" value="2"/>
</dbReference>
<evidence type="ECO:0000313" key="4">
    <source>
        <dbReference type="Proteomes" id="UP000066624"/>
    </source>
</evidence>
<dbReference type="RefSeq" id="WP_049725577.1">
    <property type="nucleotide sequence ID" value="NZ_CP012154.1"/>
</dbReference>
<evidence type="ECO:0000256" key="1">
    <source>
        <dbReference type="SAM" id="MobiDB-lite"/>
    </source>
</evidence>
<dbReference type="NCBIfam" id="NF041518">
    <property type="entry name" value="choice_anch_Q"/>
    <property type="match status" value="1"/>
</dbReference>
<evidence type="ECO:0000256" key="2">
    <source>
        <dbReference type="SAM" id="SignalP"/>
    </source>
</evidence>
<evidence type="ECO:0000313" key="3">
    <source>
        <dbReference type="EMBL" id="AKS41980.1"/>
    </source>
</evidence>
<feature type="compositionally biased region" description="Polar residues" evidence="1">
    <location>
        <begin position="616"/>
        <end position="628"/>
    </location>
</feature>
<keyword evidence="4" id="KW-1185">Reference proteome</keyword>
<proteinExistence type="predicted"/>
<accession>A0A0K0XWD1</accession>
<organism evidence="3 4">
    <name type="scientific">Wenzhouxiangella marina</name>
    <dbReference type="NCBI Taxonomy" id="1579979"/>
    <lineage>
        <taxon>Bacteria</taxon>
        <taxon>Pseudomonadati</taxon>
        <taxon>Pseudomonadota</taxon>
        <taxon>Gammaproteobacteria</taxon>
        <taxon>Chromatiales</taxon>
        <taxon>Wenzhouxiangellaceae</taxon>
        <taxon>Wenzhouxiangella</taxon>
    </lineage>
</organism>
<dbReference type="KEGG" id="wma:WM2015_1610"/>
<dbReference type="AlphaFoldDB" id="A0A0K0XWD1"/>
<dbReference type="InterPro" id="IPR006626">
    <property type="entry name" value="PbH1"/>
</dbReference>
<name>A0A0K0XWD1_9GAMM</name>
<dbReference type="PANTHER" id="PTHR11319">
    <property type="entry name" value="G PROTEIN-COUPLED RECEPTOR-RELATED"/>
    <property type="match status" value="1"/>
</dbReference>
<dbReference type="InterPro" id="IPR011050">
    <property type="entry name" value="Pectin_lyase_fold/virulence"/>
</dbReference>